<proteinExistence type="predicted"/>
<name>A0A834JZX3_VESVU</name>
<keyword evidence="3" id="KW-1185">Reference proteome</keyword>
<reference evidence="2" key="1">
    <citation type="journal article" date="2020" name="G3 (Bethesda)">
        <title>High-Quality Assemblies for Three Invasive Social Wasps from the &lt;i&gt;Vespula&lt;/i&gt; Genus.</title>
        <authorList>
            <person name="Harrop T.W.R."/>
            <person name="Guhlin J."/>
            <person name="McLaughlin G.M."/>
            <person name="Permina E."/>
            <person name="Stockwell P."/>
            <person name="Gilligan J."/>
            <person name="Le Lec M.F."/>
            <person name="Gruber M.A.M."/>
            <person name="Quinn O."/>
            <person name="Lovegrove M."/>
            <person name="Duncan E.J."/>
            <person name="Remnant E.J."/>
            <person name="Van Eeckhoven J."/>
            <person name="Graham B."/>
            <person name="Knapp R.A."/>
            <person name="Langford K.W."/>
            <person name="Kronenberg Z."/>
            <person name="Press M.O."/>
            <person name="Eacker S.M."/>
            <person name="Wilson-Rankin E.E."/>
            <person name="Purcell J."/>
            <person name="Lester P.J."/>
            <person name="Dearden P.K."/>
        </authorList>
    </citation>
    <scope>NUCLEOTIDE SEQUENCE</scope>
    <source>
        <strain evidence="2">Marl-1</strain>
    </source>
</reference>
<sequence length="95" mass="11424">MSFHVHQNDDYADREDDNREEDVKEFVEKYNEEDLHARGDGLEEEVFVEEGIEVEEERGRDEDAVPRSLTKWRQYRNNRDRTVETTMTTTQETRA</sequence>
<evidence type="ECO:0000313" key="3">
    <source>
        <dbReference type="Proteomes" id="UP000614350"/>
    </source>
</evidence>
<comment type="caution">
    <text evidence="2">The sequence shown here is derived from an EMBL/GenBank/DDBJ whole genome shotgun (WGS) entry which is preliminary data.</text>
</comment>
<organism evidence="2 3">
    <name type="scientific">Vespula vulgaris</name>
    <name type="common">Yellow jacket</name>
    <name type="synonym">Wasp</name>
    <dbReference type="NCBI Taxonomy" id="7454"/>
    <lineage>
        <taxon>Eukaryota</taxon>
        <taxon>Metazoa</taxon>
        <taxon>Ecdysozoa</taxon>
        <taxon>Arthropoda</taxon>
        <taxon>Hexapoda</taxon>
        <taxon>Insecta</taxon>
        <taxon>Pterygota</taxon>
        <taxon>Neoptera</taxon>
        <taxon>Endopterygota</taxon>
        <taxon>Hymenoptera</taxon>
        <taxon>Apocrita</taxon>
        <taxon>Aculeata</taxon>
        <taxon>Vespoidea</taxon>
        <taxon>Vespidae</taxon>
        <taxon>Vespinae</taxon>
        <taxon>Vespula</taxon>
    </lineage>
</organism>
<feature type="region of interest" description="Disordered" evidence="1">
    <location>
        <begin position="1"/>
        <end position="23"/>
    </location>
</feature>
<gene>
    <name evidence="2" type="ORF">HZH66_007825</name>
</gene>
<dbReference type="AlphaFoldDB" id="A0A834JZX3"/>
<accession>A0A834JZX3</accession>
<dbReference type="Proteomes" id="UP000614350">
    <property type="component" value="Unassembled WGS sequence"/>
</dbReference>
<dbReference type="EMBL" id="JACSEA010000008">
    <property type="protein sequence ID" value="KAF7394651.1"/>
    <property type="molecule type" value="Genomic_DNA"/>
</dbReference>
<feature type="compositionally biased region" description="Basic and acidic residues" evidence="1">
    <location>
        <begin position="1"/>
        <end position="11"/>
    </location>
</feature>
<evidence type="ECO:0000256" key="1">
    <source>
        <dbReference type="SAM" id="MobiDB-lite"/>
    </source>
</evidence>
<evidence type="ECO:0000313" key="2">
    <source>
        <dbReference type="EMBL" id="KAF7394651.1"/>
    </source>
</evidence>
<protein>
    <submittedName>
        <fullName evidence="2">Uncharacterized protein</fullName>
    </submittedName>
</protein>